<dbReference type="Pfam" id="PF00069">
    <property type="entry name" value="Pkinase"/>
    <property type="match status" value="1"/>
</dbReference>
<evidence type="ECO:0000256" key="15">
    <source>
        <dbReference type="ARBA" id="ARBA00023180"/>
    </source>
</evidence>
<evidence type="ECO:0000256" key="10">
    <source>
        <dbReference type="ARBA" id="ARBA00022840"/>
    </source>
</evidence>
<evidence type="ECO:0000256" key="16">
    <source>
        <dbReference type="ARBA" id="ARBA00047899"/>
    </source>
</evidence>
<dbReference type="InterPro" id="IPR001245">
    <property type="entry name" value="Ser-Thr/Tyr_kinase_cat_dom"/>
</dbReference>
<dbReference type="OrthoDB" id="4062651at2759"/>
<keyword evidence="4" id="KW-0723">Serine/threonine-protein kinase</keyword>
<evidence type="ECO:0000256" key="7">
    <source>
        <dbReference type="ARBA" id="ARBA00022729"/>
    </source>
</evidence>
<keyword evidence="13" id="KW-1015">Disulfide bond</keyword>
<proteinExistence type="predicted"/>
<keyword evidence="15" id="KW-0325">Glycoprotein</keyword>
<dbReference type="InterPro" id="IPR000719">
    <property type="entry name" value="Prot_kinase_dom"/>
</dbReference>
<keyword evidence="6 19" id="KW-0812">Transmembrane</keyword>
<evidence type="ECO:0000256" key="20">
    <source>
        <dbReference type="SAM" id="SignalP"/>
    </source>
</evidence>
<dbReference type="CDD" id="cd14066">
    <property type="entry name" value="STKc_IRAK"/>
    <property type="match status" value="1"/>
</dbReference>
<evidence type="ECO:0000256" key="8">
    <source>
        <dbReference type="ARBA" id="ARBA00022741"/>
    </source>
</evidence>
<dbReference type="InterPro" id="IPR017441">
    <property type="entry name" value="Protein_kinase_ATP_BS"/>
</dbReference>
<keyword evidence="10 18" id="KW-0067">ATP-binding</keyword>
<dbReference type="InterPro" id="IPR011009">
    <property type="entry name" value="Kinase-like_dom_sf"/>
</dbReference>
<evidence type="ECO:0000256" key="18">
    <source>
        <dbReference type="PROSITE-ProRule" id="PRU10141"/>
    </source>
</evidence>
<comment type="caution">
    <text evidence="22">The sequence shown here is derived from an EMBL/GenBank/DDBJ whole genome shotgun (WGS) entry which is preliminary data.</text>
</comment>
<evidence type="ECO:0000256" key="13">
    <source>
        <dbReference type="ARBA" id="ARBA00023157"/>
    </source>
</evidence>
<dbReference type="FunFam" id="1.10.510.10:FF:000468">
    <property type="entry name" value="PTI1-like tyrosine-protein kinase 3"/>
    <property type="match status" value="2"/>
</dbReference>
<dbReference type="GO" id="GO:0045087">
    <property type="term" value="P:innate immune response"/>
    <property type="evidence" value="ECO:0007669"/>
    <property type="project" value="InterPro"/>
</dbReference>
<comment type="catalytic activity">
    <reaction evidence="17">
        <text>L-seryl-[protein] + ATP = O-phospho-L-seryl-[protein] + ADP + H(+)</text>
        <dbReference type="Rhea" id="RHEA:17989"/>
        <dbReference type="Rhea" id="RHEA-COMP:9863"/>
        <dbReference type="Rhea" id="RHEA-COMP:11604"/>
        <dbReference type="ChEBI" id="CHEBI:15378"/>
        <dbReference type="ChEBI" id="CHEBI:29999"/>
        <dbReference type="ChEBI" id="CHEBI:30616"/>
        <dbReference type="ChEBI" id="CHEBI:83421"/>
        <dbReference type="ChEBI" id="CHEBI:456216"/>
        <dbReference type="EC" id="2.7.11.1"/>
    </reaction>
</comment>
<keyword evidence="7 20" id="KW-0732">Signal</keyword>
<evidence type="ECO:0000313" key="23">
    <source>
        <dbReference type="Proteomes" id="UP000824120"/>
    </source>
</evidence>
<dbReference type="EC" id="2.7.11.1" evidence="2"/>
<evidence type="ECO:0000256" key="9">
    <source>
        <dbReference type="ARBA" id="ARBA00022777"/>
    </source>
</evidence>
<comment type="catalytic activity">
    <reaction evidence="16">
        <text>L-threonyl-[protein] + ATP = O-phospho-L-threonyl-[protein] + ADP + H(+)</text>
        <dbReference type="Rhea" id="RHEA:46608"/>
        <dbReference type="Rhea" id="RHEA-COMP:11060"/>
        <dbReference type="Rhea" id="RHEA-COMP:11605"/>
        <dbReference type="ChEBI" id="CHEBI:15378"/>
        <dbReference type="ChEBI" id="CHEBI:30013"/>
        <dbReference type="ChEBI" id="CHEBI:30616"/>
        <dbReference type="ChEBI" id="CHEBI:61977"/>
        <dbReference type="ChEBI" id="CHEBI:456216"/>
        <dbReference type="EC" id="2.7.11.1"/>
    </reaction>
</comment>
<feature type="domain" description="Protein kinase" evidence="21">
    <location>
        <begin position="288"/>
        <end position="558"/>
    </location>
</feature>
<dbReference type="Proteomes" id="UP000824120">
    <property type="component" value="Chromosome 2"/>
</dbReference>
<feature type="domain" description="Protein kinase" evidence="21">
    <location>
        <begin position="664"/>
        <end position="931"/>
    </location>
</feature>
<keyword evidence="9" id="KW-0418">Kinase</keyword>
<dbReference type="PROSITE" id="PS00107">
    <property type="entry name" value="PROTEIN_KINASE_ATP"/>
    <property type="match status" value="2"/>
</dbReference>
<name>A0A9J6APG0_SOLCO</name>
<evidence type="ECO:0000256" key="3">
    <source>
        <dbReference type="ARBA" id="ARBA00022475"/>
    </source>
</evidence>
<comment type="subcellular location">
    <subcellularLocation>
        <location evidence="1">Cell membrane</location>
        <topology evidence="1">Single-pass membrane protein</topology>
    </subcellularLocation>
</comment>
<feature type="transmembrane region" description="Helical" evidence="19">
    <location>
        <begin position="217"/>
        <end position="239"/>
    </location>
</feature>
<dbReference type="PANTHER" id="PTHR46204:SF9">
    <property type="entry name" value="CHITIN ELICITOR RECEPTOR KINASE 1-LIKE ISOFORM X1"/>
    <property type="match status" value="1"/>
</dbReference>
<keyword evidence="14" id="KW-0675">Receptor</keyword>
<evidence type="ECO:0000256" key="17">
    <source>
        <dbReference type="ARBA" id="ARBA00048679"/>
    </source>
</evidence>
<dbReference type="GO" id="GO:0004674">
    <property type="term" value="F:protein serine/threonine kinase activity"/>
    <property type="evidence" value="ECO:0007669"/>
    <property type="project" value="UniProtKB-KW"/>
</dbReference>
<evidence type="ECO:0000313" key="22">
    <source>
        <dbReference type="EMBL" id="KAG5626244.1"/>
    </source>
</evidence>
<keyword evidence="12 19" id="KW-0472">Membrane</keyword>
<feature type="binding site" evidence="18">
    <location>
        <position position="691"/>
    </location>
    <ligand>
        <name>ATP</name>
        <dbReference type="ChEBI" id="CHEBI:30616"/>
    </ligand>
</feature>
<keyword evidence="11 19" id="KW-1133">Transmembrane helix</keyword>
<dbReference type="InterPro" id="IPR008271">
    <property type="entry name" value="Ser/Thr_kinase_AS"/>
</dbReference>
<dbReference type="InterPro" id="IPR057097">
    <property type="entry name" value="LysM_RLK3/10"/>
</dbReference>
<organism evidence="22 23">
    <name type="scientific">Solanum commersonii</name>
    <name type="common">Commerson's wild potato</name>
    <name type="synonym">Commerson's nightshade</name>
    <dbReference type="NCBI Taxonomy" id="4109"/>
    <lineage>
        <taxon>Eukaryota</taxon>
        <taxon>Viridiplantae</taxon>
        <taxon>Streptophyta</taxon>
        <taxon>Embryophyta</taxon>
        <taxon>Tracheophyta</taxon>
        <taxon>Spermatophyta</taxon>
        <taxon>Magnoliopsida</taxon>
        <taxon>eudicotyledons</taxon>
        <taxon>Gunneridae</taxon>
        <taxon>Pentapetalae</taxon>
        <taxon>asterids</taxon>
        <taxon>lamiids</taxon>
        <taxon>Solanales</taxon>
        <taxon>Solanaceae</taxon>
        <taxon>Solanoideae</taxon>
        <taxon>Solaneae</taxon>
        <taxon>Solanum</taxon>
    </lineage>
</organism>
<keyword evidence="8 18" id="KW-0547">Nucleotide-binding</keyword>
<dbReference type="EMBL" id="JACXVP010000002">
    <property type="protein sequence ID" value="KAG5626244.1"/>
    <property type="molecule type" value="Genomic_DNA"/>
</dbReference>
<evidence type="ECO:0000256" key="6">
    <source>
        <dbReference type="ARBA" id="ARBA00022692"/>
    </source>
</evidence>
<sequence length="937" mass="104334">MIFLRRRSIIILVLIYLFSNCTTCYSSSCINGCDLALASLFIWPESDLPKISQLFDNMPSSDILDWNTEITSTFVLAESRVNVPFRCDCLNNGEFLGHIFRYNVSANDTYDLIATRLYSSLTNKELLMRDNSYPDNNIPDHVTLNVTVNCSCGNKDVSKDYGLFITYPMRPVENLSYIALVTNTSSKLIEMYNPMVNFSAGSGLLYIPGKGSSGKKIAALAVAALAGVSLLVGIIYVGIYRKKEQKVAATIPASSGQSHPPSPGLSGIHVDKSVEFSYEELAKSTDNFSISNKIGEGGFGTVYYAELRGKKAAIKRMNREGRTEFLAELKILTRVQHLNLVSLIGYCVERSLFLVYEFIENGNLSQHLRGKDVLTWSTRVQIAMDSARGLEYIHEHTVPFYIHRDIKSANILINKNFHAKIGDFGLSKLVESGNPTLNTRFMGTFGYMPPEYGHSGVISCKVDVYAFGVVLYELISSKDAVVKEDGVDEARSLVALFDEAYSHSNQIEAISRLIDPKLRDDYPLDSVYKMAQLAKACTEKNPEMRPTMKSVVVALMALSSSTLLTTLNVIVNCSCGNEHVSKDYSLFLTYPMFPGENLSFGDKNKFKIDPNVQSRRQFQCWHWPALHSNQSDLSDGALAGFLGIAVDKSAEYSYKELSESTNGFSISNKIGEGGFGTVYYAELRGKATAIKQMNRQAKAEFLAELKILARVHHLNLVCLIGYCVDRYLFLVYEFIDNGNLSQHLRGRDTLPWSTRVQIALDSARGLEYIHEHTVPVYIHRDIKSANILIDKNFHAKVGDFGLTKLVENGNSTIPTRFMGTFGYMPPEYGHSGIISSKIDVYAFGVVLYELISSKEAVVKEDGIDEARSLVALFGEAHNHPNPIEGISRLIDPKLEDNYPFDSVQKLANACTEKDHEMRPTMRSIVVALMALSSSIED</sequence>
<reference evidence="22 23" key="1">
    <citation type="submission" date="2020-09" db="EMBL/GenBank/DDBJ databases">
        <title>De no assembly of potato wild relative species, Solanum commersonii.</title>
        <authorList>
            <person name="Cho K."/>
        </authorList>
    </citation>
    <scope>NUCLEOTIDE SEQUENCE [LARGE SCALE GENOMIC DNA]</scope>
    <source>
        <strain evidence="22">LZ3.2</strain>
        <tissue evidence="22">Leaf</tissue>
    </source>
</reference>
<feature type="signal peptide" evidence="20">
    <location>
        <begin position="1"/>
        <end position="26"/>
    </location>
</feature>
<dbReference type="PANTHER" id="PTHR46204">
    <property type="entry name" value="CHITIN ELICITOR RECEPTOR KINASE 1-RELATED"/>
    <property type="match status" value="1"/>
</dbReference>
<dbReference type="GO" id="GO:0019199">
    <property type="term" value="F:transmembrane receptor protein kinase activity"/>
    <property type="evidence" value="ECO:0007669"/>
    <property type="project" value="InterPro"/>
</dbReference>
<evidence type="ECO:0000256" key="14">
    <source>
        <dbReference type="ARBA" id="ARBA00023170"/>
    </source>
</evidence>
<gene>
    <name evidence="22" type="ORF">H5410_011462</name>
</gene>
<dbReference type="GO" id="GO:0005886">
    <property type="term" value="C:plasma membrane"/>
    <property type="evidence" value="ECO:0007669"/>
    <property type="project" value="UniProtKB-SubCell"/>
</dbReference>
<dbReference type="PROSITE" id="PS00108">
    <property type="entry name" value="PROTEIN_KINASE_ST"/>
    <property type="match status" value="2"/>
</dbReference>
<dbReference type="Gene3D" id="3.30.200.20">
    <property type="entry name" value="Phosphorylase Kinase, domain 1"/>
    <property type="match status" value="2"/>
</dbReference>
<evidence type="ECO:0000256" key="11">
    <source>
        <dbReference type="ARBA" id="ARBA00022989"/>
    </source>
</evidence>
<dbReference type="SMART" id="SM00220">
    <property type="entry name" value="S_TKc"/>
    <property type="match status" value="2"/>
</dbReference>
<dbReference type="FunFam" id="3.30.200.20:FF:000468">
    <property type="entry name" value="LysM receptor kinase 2"/>
    <property type="match status" value="1"/>
</dbReference>
<keyword evidence="3" id="KW-1003">Cell membrane</keyword>
<dbReference type="Pfam" id="PF07714">
    <property type="entry name" value="PK_Tyr_Ser-Thr"/>
    <property type="match status" value="1"/>
</dbReference>
<dbReference type="InterPro" id="IPR044812">
    <property type="entry name" value="CERK1/LYK3-like"/>
</dbReference>
<dbReference type="AlphaFoldDB" id="A0A9J6APG0"/>
<dbReference type="Gene3D" id="1.10.510.10">
    <property type="entry name" value="Transferase(Phosphotransferase) domain 1"/>
    <property type="match status" value="2"/>
</dbReference>
<keyword evidence="5" id="KW-0808">Transferase</keyword>
<dbReference type="GO" id="GO:0005524">
    <property type="term" value="F:ATP binding"/>
    <property type="evidence" value="ECO:0007669"/>
    <property type="project" value="UniProtKB-UniRule"/>
</dbReference>
<evidence type="ECO:0000259" key="21">
    <source>
        <dbReference type="PROSITE" id="PS50011"/>
    </source>
</evidence>
<feature type="chain" id="PRO_5039886668" description="non-specific serine/threonine protein kinase" evidence="20">
    <location>
        <begin position="27"/>
        <end position="937"/>
    </location>
</feature>
<protein>
    <recommendedName>
        <fullName evidence="2">non-specific serine/threonine protein kinase</fullName>
        <ecNumber evidence="2">2.7.11.1</ecNumber>
    </recommendedName>
</protein>
<feature type="binding site" evidence="18">
    <location>
        <position position="315"/>
    </location>
    <ligand>
        <name>ATP</name>
        <dbReference type="ChEBI" id="CHEBI:30616"/>
    </ligand>
</feature>
<keyword evidence="23" id="KW-1185">Reference proteome</keyword>
<dbReference type="GO" id="GO:0009617">
    <property type="term" value="P:response to bacterium"/>
    <property type="evidence" value="ECO:0007669"/>
    <property type="project" value="UniProtKB-ARBA"/>
</dbReference>
<dbReference type="SUPFAM" id="SSF56112">
    <property type="entry name" value="Protein kinase-like (PK-like)"/>
    <property type="match status" value="2"/>
</dbReference>
<dbReference type="Pfam" id="PF23577">
    <property type="entry name" value="LysM_RLK"/>
    <property type="match status" value="1"/>
</dbReference>
<evidence type="ECO:0000256" key="2">
    <source>
        <dbReference type="ARBA" id="ARBA00012513"/>
    </source>
</evidence>
<evidence type="ECO:0000256" key="19">
    <source>
        <dbReference type="SAM" id="Phobius"/>
    </source>
</evidence>
<evidence type="ECO:0000256" key="4">
    <source>
        <dbReference type="ARBA" id="ARBA00022527"/>
    </source>
</evidence>
<accession>A0A9J6APG0</accession>
<evidence type="ECO:0000256" key="12">
    <source>
        <dbReference type="ARBA" id="ARBA00023136"/>
    </source>
</evidence>
<evidence type="ECO:0000256" key="5">
    <source>
        <dbReference type="ARBA" id="ARBA00022679"/>
    </source>
</evidence>
<evidence type="ECO:0000256" key="1">
    <source>
        <dbReference type="ARBA" id="ARBA00004162"/>
    </source>
</evidence>
<dbReference type="PROSITE" id="PS50011">
    <property type="entry name" value="PROTEIN_KINASE_DOM"/>
    <property type="match status" value="2"/>
</dbReference>